<comment type="caution">
    <text evidence="1">The sequence shown here is derived from an EMBL/GenBank/DDBJ whole genome shotgun (WGS) entry which is preliminary data.</text>
</comment>
<dbReference type="Proteomes" id="UP000238322">
    <property type="component" value="Unassembled WGS sequence"/>
</dbReference>
<protein>
    <submittedName>
        <fullName evidence="1">Uncharacterized protein</fullName>
    </submittedName>
</protein>
<name>A0A2S8G7J6_9BACT</name>
<proteinExistence type="predicted"/>
<dbReference type="AlphaFoldDB" id="A0A2S8G7J6"/>
<gene>
    <name evidence="1" type="ORF">C5Y83_00360</name>
</gene>
<reference evidence="1 2" key="1">
    <citation type="submission" date="2018-02" db="EMBL/GenBank/DDBJ databases">
        <title>Comparative genomes isolates from brazilian mangrove.</title>
        <authorList>
            <person name="Araujo J.E."/>
            <person name="Taketani R.G."/>
            <person name="Silva M.C.P."/>
            <person name="Loureco M.V."/>
            <person name="Andreote F.D."/>
        </authorList>
    </citation>
    <scope>NUCLEOTIDE SEQUENCE [LARGE SCALE GENOMIC DNA]</scope>
    <source>
        <strain evidence="1 2">Hex-1 MGV</strain>
    </source>
</reference>
<accession>A0A2S8G7J6</accession>
<dbReference type="OrthoDB" id="276710at2"/>
<dbReference type="RefSeq" id="WP_105327664.1">
    <property type="nucleotide sequence ID" value="NZ_PUHY01000001.1"/>
</dbReference>
<organism evidence="1 2">
    <name type="scientific">Blastopirellula marina</name>
    <dbReference type="NCBI Taxonomy" id="124"/>
    <lineage>
        <taxon>Bacteria</taxon>
        <taxon>Pseudomonadati</taxon>
        <taxon>Planctomycetota</taxon>
        <taxon>Planctomycetia</taxon>
        <taxon>Pirellulales</taxon>
        <taxon>Pirellulaceae</taxon>
        <taxon>Blastopirellula</taxon>
    </lineage>
</organism>
<evidence type="ECO:0000313" key="2">
    <source>
        <dbReference type="Proteomes" id="UP000238322"/>
    </source>
</evidence>
<dbReference type="EMBL" id="PUHY01000001">
    <property type="protein sequence ID" value="PQO40428.1"/>
    <property type="molecule type" value="Genomic_DNA"/>
</dbReference>
<sequence length="134" mass="15305">MSYLCEIPLQLLNLYAAAANRWRGCDWKTEFGPARLNLANLRSVQLHLLVSATAGQESQNWADAESWLQQVEKDAHRAEDAAYRATRQFVAGDLRGAVASINEACELEAKYHAELIWAPLRDYLRREVEKSRHH</sequence>
<evidence type="ECO:0000313" key="1">
    <source>
        <dbReference type="EMBL" id="PQO40428.1"/>
    </source>
</evidence>